<evidence type="ECO:0000313" key="6">
    <source>
        <dbReference type="EMBL" id="BDU68361.1"/>
    </source>
</evidence>
<evidence type="ECO:0008006" key="8">
    <source>
        <dbReference type="Google" id="ProtNLM"/>
    </source>
</evidence>
<protein>
    <recommendedName>
        <fullName evidence="8">HlyD family secretion protein</fullName>
    </recommendedName>
</protein>
<keyword evidence="7" id="KW-1185">Reference proteome</keyword>
<feature type="domain" description="Multidrug resistance protein MdtA-like barrel-sandwich hybrid" evidence="5">
    <location>
        <begin position="58"/>
        <end position="196"/>
    </location>
</feature>
<dbReference type="PANTHER" id="PTHR30469">
    <property type="entry name" value="MULTIDRUG RESISTANCE PROTEIN MDTA"/>
    <property type="match status" value="1"/>
</dbReference>
<dbReference type="InterPro" id="IPR058625">
    <property type="entry name" value="MdtA-like_BSH"/>
</dbReference>
<dbReference type="Gene3D" id="2.40.420.20">
    <property type="match status" value="1"/>
</dbReference>
<evidence type="ECO:0000259" key="4">
    <source>
        <dbReference type="Pfam" id="PF25876"/>
    </source>
</evidence>
<dbReference type="Pfam" id="PF25917">
    <property type="entry name" value="BSH_RND"/>
    <property type="match status" value="1"/>
</dbReference>
<dbReference type="Pfam" id="PF25876">
    <property type="entry name" value="HH_MFP_RND"/>
    <property type="match status" value="1"/>
</dbReference>
<dbReference type="NCBIfam" id="TIGR01730">
    <property type="entry name" value="RND_mfp"/>
    <property type="match status" value="1"/>
</dbReference>
<accession>A0ABM8DN42</accession>
<dbReference type="PANTHER" id="PTHR30469:SF33">
    <property type="entry name" value="SLR1207 PROTEIN"/>
    <property type="match status" value="1"/>
</dbReference>
<dbReference type="Gene3D" id="1.10.287.470">
    <property type="entry name" value="Helix hairpin bin"/>
    <property type="match status" value="1"/>
</dbReference>
<dbReference type="InterPro" id="IPR058624">
    <property type="entry name" value="MdtA-like_HH"/>
</dbReference>
<organism evidence="6 7">
    <name type="scientific">Geothrix oryzae</name>
    <dbReference type="NCBI Taxonomy" id="2927975"/>
    <lineage>
        <taxon>Bacteria</taxon>
        <taxon>Pseudomonadati</taxon>
        <taxon>Acidobacteriota</taxon>
        <taxon>Holophagae</taxon>
        <taxon>Holophagales</taxon>
        <taxon>Holophagaceae</taxon>
        <taxon>Geothrix</taxon>
    </lineage>
</organism>
<reference evidence="7" key="1">
    <citation type="journal article" date="2023" name="Int. J. Syst. Evol. Microbiol.">
        <title>Mesoterricola silvestris gen. nov., sp. nov., Mesoterricola sediminis sp. nov., Geothrix oryzae sp. nov., Geothrix edaphica sp. nov., Geothrix rubra sp. nov., and Geothrix limicola sp. nov., six novel members of Acidobacteriota isolated from soils.</title>
        <authorList>
            <person name="Itoh H."/>
            <person name="Sugisawa Y."/>
            <person name="Mise K."/>
            <person name="Xu Z."/>
            <person name="Kuniyasu M."/>
            <person name="Ushijima N."/>
            <person name="Kawano K."/>
            <person name="Kobayashi E."/>
            <person name="Shiratori Y."/>
            <person name="Masuda Y."/>
            <person name="Senoo K."/>
        </authorList>
    </citation>
    <scope>NUCLEOTIDE SEQUENCE [LARGE SCALE GENOMIC DNA]</scope>
    <source>
        <strain evidence="7">Red222</strain>
    </source>
</reference>
<dbReference type="SUPFAM" id="SSF111369">
    <property type="entry name" value="HlyD-like secretion proteins"/>
    <property type="match status" value="1"/>
</dbReference>
<comment type="similarity">
    <text evidence="1">Belongs to the membrane fusion protein (MFP) (TC 8.A.1) family.</text>
</comment>
<proteinExistence type="inferred from homology"/>
<dbReference type="Gene3D" id="2.40.50.100">
    <property type="match status" value="1"/>
</dbReference>
<evidence type="ECO:0000256" key="2">
    <source>
        <dbReference type="SAM" id="Coils"/>
    </source>
</evidence>
<sequence>MKRNTWIVLGIGVAVVAAGAGYALTRPKDEVKWRQAKLDKGNITQRINATGAVSPVVQVAVGTQVSGVISALYVDYNSIVKKGQLIAQIDPTIWETQLKDAEAGMDRAKASMDDARRQYERAKRLAAEKLLADQDLEAKQVAYQTAVASYENAKASLERAKANLGYCNITAPVDGVVISRLADVGQTVAASFSTPNLFQIAQDLSKMKVQVSIGESDIDEVKVGQRAFFTVDSLPDRQFGATVSLVRQEPITTQNVVNYVVEMIVPNEPLPGSGEEAQGSAQAAGGHAPRGSASGEASGAAPGAGQGAPDPEKAWERMKDRLPAGTTKADFLKRFKERQAGQGRPDQVRSMAAAAQAPVGDPKALARIPGGASQLGGPKFTGTLALRSGMTANVTIVTNQRKDVLRVPNSALRFNPSAFIKDEKKTDGPRLGQPMTMGGGPRPGAQSTTGSKGGLVARREDRIWVLENGKPKALVVKAGITDGQFTEVTGEGLQEGLQILVGVENTKQANGTAATPGGQGGRR</sequence>
<evidence type="ECO:0000313" key="7">
    <source>
        <dbReference type="Proteomes" id="UP001242010"/>
    </source>
</evidence>
<dbReference type="EMBL" id="AP027079">
    <property type="protein sequence ID" value="BDU68361.1"/>
    <property type="molecule type" value="Genomic_DNA"/>
</dbReference>
<gene>
    <name evidence="6" type="ORF">GETHOR_04620</name>
</gene>
<feature type="domain" description="Multidrug resistance protein MdtA-like alpha-helical hairpin" evidence="4">
    <location>
        <begin position="97"/>
        <end position="166"/>
    </location>
</feature>
<name>A0ABM8DN42_9BACT</name>
<feature type="region of interest" description="Disordered" evidence="3">
    <location>
        <begin position="422"/>
        <end position="454"/>
    </location>
</feature>
<dbReference type="InterPro" id="IPR006143">
    <property type="entry name" value="RND_pump_MFP"/>
</dbReference>
<feature type="coiled-coil region" evidence="2">
    <location>
        <begin position="98"/>
        <end position="163"/>
    </location>
</feature>
<feature type="region of interest" description="Disordered" evidence="3">
    <location>
        <begin position="337"/>
        <end position="356"/>
    </location>
</feature>
<dbReference type="Gene3D" id="2.40.30.170">
    <property type="match status" value="1"/>
</dbReference>
<feature type="region of interest" description="Disordered" evidence="3">
    <location>
        <begin position="270"/>
        <end position="312"/>
    </location>
</feature>
<dbReference type="RefSeq" id="WP_286354984.1">
    <property type="nucleotide sequence ID" value="NZ_AP027079.1"/>
</dbReference>
<evidence type="ECO:0000259" key="5">
    <source>
        <dbReference type="Pfam" id="PF25917"/>
    </source>
</evidence>
<keyword evidence="2" id="KW-0175">Coiled coil</keyword>
<feature type="compositionally biased region" description="Low complexity" evidence="3">
    <location>
        <begin position="272"/>
        <end position="309"/>
    </location>
</feature>
<evidence type="ECO:0000256" key="3">
    <source>
        <dbReference type="SAM" id="MobiDB-lite"/>
    </source>
</evidence>
<evidence type="ECO:0000256" key="1">
    <source>
        <dbReference type="ARBA" id="ARBA00009477"/>
    </source>
</evidence>
<dbReference type="Proteomes" id="UP001242010">
    <property type="component" value="Chromosome"/>
</dbReference>